<dbReference type="Proteomes" id="UP000199649">
    <property type="component" value="Chromosome I"/>
</dbReference>
<protein>
    <submittedName>
        <fullName evidence="6">Predicted Fe2+/Mn2+ transporter, VIT1/CCC1 family</fullName>
    </submittedName>
</protein>
<accession>A0A1H1QZ97</accession>
<dbReference type="RefSeq" id="WP_197674413.1">
    <property type="nucleotide sequence ID" value="NZ_LT629734.1"/>
</dbReference>
<feature type="transmembrane region" description="Helical" evidence="5">
    <location>
        <begin position="215"/>
        <end position="235"/>
    </location>
</feature>
<gene>
    <name evidence="6" type="ORF">SAMN04489719_1973</name>
</gene>
<evidence type="ECO:0000256" key="4">
    <source>
        <dbReference type="ARBA" id="ARBA00023136"/>
    </source>
</evidence>
<keyword evidence="3 5" id="KW-1133">Transmembrane helix</keyword>
<sequence>MDPALQRRPDLPPPVESMTSKLNWLRAGVLGANDGIVSTSALMVGVAGAGTSLAGILTAGVAALVAGAFSMAVGEYVSVSSQRDSERAAIRRENALLEADPEGQVDQLAHMYEERGLEPDTAHQVAVELTRADPLRAHLDVEYKLDPEDLNNPWSAAAASALSFSLGSLIPLLAALLSPAAWMPWPIVIATVVALLLTGIVSARIGASSKRAASLRVLVGGVVALAATYGIGLLMGTPVH</sequence>
<feature type="transmembrane region" description="Helical" evidence="5">
    <location>
        <begin position="183"/>
        <end position="203"/>
    </location>
</feature>
<comment type="subcellular location">
    <subcellularLocation>
        <location evidence="1">Endomembrane system</location>
        <topology evidence="1">Multi-pass membrane protein</topology>
    </subcellularLocation>
</comment>
<reference evidence="7" key="1">
    <citation type="submission" date="2016-10" db="EMBL/GenBank/DDBJ databases">
        <authorList>
            <person name="Varghese N."/>
            <person name="Submissions S."/>
        </authorList>
    </citation>
    <scope>NUCLEOTIDE SEQUENCE [LARGE SCALE GENOMIC DNA]</scope>
    <source>
        <strain evidence="7">DSM 22965</strain>
    </source>
</reference>
<dbReference type="GO" id="GO:0030026">
    <property type="term" value="P:intracellular manganese ion homeostasis"/>
    <property type="evidence" value="ECO:0007669"/>
    <property type="project" value="InterPro"/>
</dbReference>
<dbReference type="EMBL" id="LT629734">
    <property type="protein sequence ID" value="SDS28817.1"/>
    <property type="molecule type" value="Genomic_DNA"/>
</dbReference>
<evidence type="ECO:0000256" key="2">
    <source>
        <dbReference type="ARBA" id="ARBA00022692"/>
    </source>
</evidence>
<dbReference type="GO" id="GO:0005384">
    <property type="term" value="F:manganese ion transmembrane transporter activity"/>
    <property type="evidence" value="ECO:0007669"/>
    <property type="project" value="InterPro"/>
</dbReference>
<keyword evidence="2 5" id="KW-0812">Transmembrane</keyword>
<proteinExistence type="predicted"/>
<evidence type="ECO:0000256" key="5">
    <source>
        <dbReference type="SAM" id="Phobius"/>
    </source>
</evidence>
<dbReference type="Pfam" id="PF01988">
    <property type="entry name" value="VIT1"/>
    <property type="match status" value="1"/>
</dbReference>
<name>A0A1H1QZ97_9MICO</name>
<feature type="transmembrane region" description="Helical" evidence="5">
    <location>
        <begin position="27"/>
        <end position="47"/>
    </location>
</feature>
<feature type="transmembrane region" description="Helical" evidence="5">
    <location>
        <begin position="53"/>
        <end position="77"/>
    </location>
</feature>
<dbReference type="PANTHER" id="PTHR31851">
    <property type="entry name" value="FE(2+)/MN(2+) TRANSPORTER PCL1"/>
    <property type="match status" value="1"/>
</dbReference>
<dbReference type="STRING" id="684552.SAMN04489719_1973"/>
<dbReference type="InterPro" id="IPR008217">
    <property type="entry name" value="Ccc1_fam"/>
</dbReference>
<keyword evidence="7" id="KW-1185">Reference proteome</keyword>
<dbReference type="GO" id="GO:0012505">
    <property type="term" value="C:endomembrane system"/>
    <property type="evidence" value="ECO:0007669"/>
    <property type="project" value="UniProtKB-SubCell"/>
</dbReference>
<dbReference type="AlphaFoldDB" id="A0A1H1QZ97"/>
<evidence type="ECO:0000313" key="6">
    <source>
        <dbReference type="EMBL" id="SDS28817.1"/>
    </source>
</evidence>
<evidence type="ECO:0000256" key="1">
    <source>
        <dbReference type="ARBA" id="ARBA00004127"/>
    </source>
</evidence>
<feature type="transmembrane region" description="Helical" evidence="5">
    <location>
        <begin position="154"/>
        <end position="177"/>
    </location>
</feature>
<evidence type="ECO:0000313" key="7">
    <source>
        <dbReference type="Proteomes" id="UP000199649"/>
    </source>
</evidence>
<organism evidence="6 7">
    <name type="scientific">Agrococcus carbonis</name>
    <dbReference type="NCBI Taxonomy" id="684552"/>
    <lineage>
        <taxon>Bacteria</taxon>
        <taxon>Bacillati</taxon>
        <taxon>Actinomycetota</taxon>
        <taxon>Actinomycetes</taxon>
        <taxon>Micrococcales</taxon>
        <taxon>Microbacteriaceae</taxon>
        <taxon>Agrococcus</taxon>
    </lineage>
</organism>
<evidence type="ECO:0000256" key="3">
    <source>
        <dbReference type="ARBA" id="ARBA00022989"/>
    </source>
</evidence>
<dbReference type="CDD" id="cd02432">
    <property type="entry name" value="Nodulin-21_like_1"/>
    <property type="match status" value="1"/>
</dbReference>
<keyword evidence="4 5" id="KW-0472">Membrane</keyword>